<sequence>MSDELEKLGLELKQAADTVQVMLSKASSIISEPSEILEFAKLLLNEVEKLNLELKLGIESSGGIKGLFGARKKYVRLFSEKLSKLNSNMIEAQNKIYKGYLDYLTGFEEYLRSVEQDYNLVEEETVKRKMNWSSLVQLKYTLKELKSGYDSLIEYIDKLKFSSQLNIGELETVTENVLGWRNRFEEFKKRLEDLQRRVAFRNIVYAKIMDIQGGLNVQLSEFFKTLGVHFNNFLDKLASKTIAEETEELFLEEVLQLIDPVNECFKGLGEIIFLLQDAGIPLKVVLEQGDVKNSLTLFKIILEKFKIGFKEYIEQEYLFVDKLKQICSEINPVVKSILSYLDRLGEAYKGFRNRILDVVSSWLINFKQKGGWEEVRKLLIVLENFLLNHYPAINECIRNRLRGVNPSTIRGAALFQNCIPTEYVREQFIYDTILPIILEEEGVHILMNVLQAYGERGWVKRAEVKNISSEYIENYLKTAPSIKLARVEGYEILFSPDILVKKIKNISKESLYNYFNKYLANSELCEKISEEVLKSFSTG</sequence>
<protein>
    <submittedName>
        <fullName evidence="1">Uncharacterized protein</fullName>
    </submittedName>
</protein>
<evidence type="ECO:0000313" key="2">
    <source>
        <dbReference type="Proteomes" id="UP000186851"/>
    </source>
</evidence>
<reference evidence="1" key="1">
    <citation type="journal article" date="2017" name="Nature">
        <title>Asgard archaea illuminate the origin of eukaryotic cellular complexity.</title>
        <authorList>
            <person name="Zaremba-Niedzwiedzka K."/>
            <person name="Caceres E.F."/>
            <person name="Saw J.H."/>
            <person name="Backstrom D."/>
            <person name="Juzokaite L."/>
            <person name="Vancaester E."/>
            <person name="Seitz K.W."/>
            <person name="Anantharaman K."/>
            <person name="Starnawski P."/>
            <person name="Kjeldsen K.U."/>
            <person name="Scott M.B."/>
            <person name="Nunoura T."/>
            <person name="Banfield J.F."/>
            <person name="Schramm A."/>
            <person name="Baker B.J."/>
            <person name="Spang A."/>
            <person name="Ettema T.J.G."/>
        </authorList>
    </citation>
    <scope>NUCLEOTIDE SEQUENCE</scope>
    <source>
        <strain evidence="1">LCB_4</strain>
    </source>
</reference>
<organism evidence="1 2">
    <name type="scientific">Odinarchaeota yellowstonii (strain LCB_4)</name>
    <dbReference type="NCBI Taxonomy" id="1841599"/>
    <lineage>
        <taxon>Archaea</taxon>
        <taxon>Promethearchaeati</taxon>
        <taxon>Candidatus Odinarchaeota</taxon>
        <taxon>Candidatus Odinarchaeia</taxon>
        <taxon>Candidatus Odinarchaeales</taxon>
        <taxon>Candidatus Odinarchaeaceae</taxon>
        <taxon>Candidatus Odinarchaeum</taxon>
    </lineage>
</organism>
<proteinExistence type="predicted"/>
<reference evidence="1" key="2">
    <citation type="journal article" date="2022" name="Nat. Microbiol.">
        <title>A closed Candidatus Odinarchaeum chromosome exposes Asgard archaeal viruses.</title>
        <authorList>
            <person name="Tamarit D."/>
            <person name="Caceres E.F."/>
            <person name="Krupovic M."/>
            <person name="Nijland R."/>
            <person name="Eme L."/>
            <person name="Robinson N.P."/>
            <person name="Ettema T.J.G."/>
        </authorList>
    </citation>
    <scope>NUCLEOTIDE SEQUENCE</scope>
    <source>
        <strain evidence="1">LCB_4</strain>
    </source>
</reference>
<accession>A0AAF0D269</accession>
<evidence type="ECO:0000313" key="1">
    <source>
        <dbReference type="EMBL" id="WEU40311.1"/>
    </source>
</evidence>
<gene>
    <name evidence="1" type="ORF">OdinLCB4_007540</name>
</gene>
<dbReference type="AlphaFoldDB" id="A0AAF0D269"/>
<name>A0AAF0D269_ODILC</name>
<dbReference type="EMBL" id="CP091871">
    <property type="protein sequence ID" value="WEU40311.1"/>
    <property type="molecule type" value="Genomic_DNA"/>
</dbReference>
<dbReference type="Proteomes" id="UP000186851">
    <property type="component" value="Chromosome"/>
</dbReference>
<dbReference type="KEGG" id="oyw:OdinLCB4_007540"/>